<evidence type="ECO:0000256" key="3">
    <source>
        <dbReference type="ARBA" id="ARBA00022692"/>
    </source>
</evidence>
<evidence type="ECO:0000256" key="6">
    <source>
        <dbReference type="SAM" id="Phobius"/>
    </source>
</evidence>
<evidence type="ECO:0000256" key="5">
    <source>
        <dbReference type="ARBA" id="ARBA00023136"/>
    </source>
</evidence>
<comment type="subcellular location">
    <subcellularLocation>
        <location evidence="1">Cell membrane</location>
        <topology evidence="1">Multi-pass membrane protein</topology>
    </subcellularLocation>
</comment>
<proteinExistence type="predicted"/>
<evidence type="ECO:0000256" key="1">
    <source>
        <dbReference type="ARBA" id="ARBA00004651"/>
    </source>
</evidence>
<feature type="transmembrane region" description="Helical" evidence="6">
    <location>
        <begin position="47"/>
        <end position="72"/>
    </location>
</feature>
<dbReference type="GO" id="GO:0015171">
    <property type="term" value="F:amino acid transmembrane transporter activity"/>
    <property type="evidence" value="ECO:0007669"/>
    <property type="project" value="TreeGrafter"/>
</dbReference>
<feature type="transmembrane region" description="Helical" evidence="6">
    <location>
        <begin position="153"/>
        <end position="176"/>
    </location>
</feature>
<organism evidence="7 8">
    <name type="scientific">Cohaesibacter gelatinilyticus</name>
    <dbReference type="NCBI Taxonomy" id="372072"/>
    <lineage>
        <taxon>Bacteria</taxon>
        <taxon>Pseudomonadati</taxon>
        <taxon>Pseudomonadota</taxon>
        <taxon>Alphaproteobacteria</taxon>
        <taxon>Hyphomicrobiales</taxon>
        <taxon>Cohaesibacteraceae</taxon>
    </lineage>
</organism>
<keyword evidence="3 6" id="KW-0812">Transmembrane</keyword>
<evidence type="ECO:0000256" key="2">
    <source>
        <dbReference type="ARBA" id="ARBA00022475"/>
    </source>
</evidence>
<keyword evidence="2" id="KW-1003">Cell membrane</keyword>
<feature type="transmembrane region" description="Helical" evidence="6">
    <location>
        <begin position="78"/>
        <end position="95"/>
    </location>
</feature>
<name>A0A285PI64_9HYPH</name>
<dbReference type="EMBL" id="OBEL01000002">
    <property type="protein sequence ID" value="SNZ19561.1"/>
    <property type="molecule type" value="Genomic_DNA"/>
</dbReference>
<keyword evidence="4 6" id="KW-1133">Transmembrane helix</keyword>
<keyword evidence="8" id="KW-1185">Reference proteome</keyword>
<reference evidence="7 8" key="1">
    <citation type="submission" date="2017-09" db="EMBL/GenBank/DDBJ databases">
        <authorList>
            <person name="Ehlers B."/>
            <person name="Leendertz F.H."/>
        </authorList>
    </citation>
    <scope>NUCLEOTIDE SEQUENCE [LARGE SCALE GENOMIC DNA]</scope>
    <source>
        <strain evidence="7 8">DSM 18289</strain>
    </source>
</reference>
<evidence type="ECO:0000256" key="4">
    <source>
        <dbReference type="ARBA" id="ARBA00022989"/>
    </source>
</evidence>
<evidence type="ECO:0000313" key="7">
    <source>
        <dbReference type="EMBL" id="SNZ19561.1"/>
    </source>
</evidence>
<dbReference type="Pfam" id="PF01810">
    <property type="entry name" value="LysE"/>
    <property type="match status" value="1"/>
</dbReference>
<protein>
    <submittedName>
        <fullName evidence="7">Threonine/homoserine/homoserine lactone efflux protein</fullName>
    </submittedName>
</protein>
<dbReference type="PANTHER" id="PTHR30086:SF19">
    <property type="entry name" value="THREONINE EFFLUX PROTEIN"/>
    <property type="match status" value="1"/>
</dbReference>
<dbReference type="PANTHER" id="PTHR30086">
    <property type="entry name" value="ARGININE EXPORTER PROTEIN ARGO"/>
    <property type="match status" value="1"/>
</dbReference>
<evidence type="ECO:0000313" key="8">
    <source>
        <dbReference type="Proteomes" id="UP000219439"/>
    </source>
</evidence>
<dbReference type="Proteomes" id="UP000219439">
    <property type="component" value="Unassembled WGS sequence"/>
</dbReference>
<gene>
    <name evidence="7" type="ORF">SAMN06265368_2651</name>
</gene>
<accession>A0A285PI64</accession>
<feature type="transmembrane region" description="Helical" evidence="6">
    <location>
        <begin position="12"/>
        <end position="35"/>
    </location>
</feature>
<dbReference type="RefSeq" id="WP_097153899.1">
    <property type="nucleotide sequence ID" value="NZ_OBEL01000002.1"/>
</dbReference>
<dbReference type="GO" id="GO:0005886">
    <property type="term" value="C:plasma membrane"/>
    <property type="evidence" value="ECO:0007669"/>
    <property type="project" value="UniProtKB-SubCell"/>
</dbReference>
<dbReference type="InterPro" id="IPR001123">
    <property type="entry name" value="LeuE-type"/>
</dbReference>
<keyword evidence="5 6" id="KW-0472">Membrane</keyword>
<sequence length="215" mass="23055">MTLELLMLYFPNLLIILTVFTVGVASPGPATLMILGTAMSRGRASALALSFGIVTGSFFWGTVAAFGLVAAMKTSADLFTAMKVAGGIYLFYLAFRAWRSALTTDQSLTVKASDSVSLGRSYVRGLLLHLTNPKAPLVWLATLSVGLGETAPFPFLILAITLCMLVAMIIFIGYAVLFSTPTATRFYISFRRPFDAVLGFLFGAAAIKILTSRLN</sequence>
<dbReference type="AlphaFoldDB" id="A0A285PI64"/>
<dbReference type="OrthoDB" id="7659099at2"/>